<dbReference type="GeneID" id="579940"/>
<evidence type="ECO:0000259" key="1">
    <source>
        <dbReference type="Pfam" id="PF00685"/>
    </source>
</evidence>
<dbReference type="OrthoDB" id="8068875at2759"/>
<dbReference type="SUPFAM" id="SSF52540">
    <property type="entry name" value="P-loop containing nucleoside triphosphate hydrolases"/>
    <property type="match status" value="1"/>
</dbReference>
<name>A0A7M7N3M2_STRPU</name>
<evidence type="ECO:0000313" key="2">
    <source>
        <dbReference type="EnsemblMetazoa" id="XP_030830082"/>
    </source>
</evidence>
<dbReference type="PANTHER" id="PTHR15723">
    <property type="entry name" value="CARBOHYDRATE SULFOTRANSFERASE 15"/>
    <property type="match status" value="1"/>
</dbReference>
<dbReference type="GO" id="GO:0050659">
    <property type="term" value="F:N-acetylgalactosamine 4-sulfate 6-O-sulfotransferase activity"/>
    <property type="evidence" value="ECO:0000318"/>
    <property type="project" value="GO_Central"/>
</dbReference>
<dbReference type="EnsemblMetazoa" id="XM_030974222">
    <property type="protein sequence ID" value="XP_030830082"/>
    <property type="gene ID" value="LOC579940"/>
</dbReference>
<dbReference type="InParanoid" id="A0A7M7N3M2"/>
<protein>
    <recommendedName>
        <fullName evidence="1">Sulfotransferase domain-containing protein</fullName>
    </recommendedName>
</protein>
<dbReference type="AlphaFoldDB" id="A0A7M7N3M2"/>
<proteinExistence type="predicted"/>
<dbReference type="GO" id="GO:0019319">
    <property type="term" value="P:hexose biosynthetic process"/>
    <property type="evidence" value="ECO:0000318"/>
    <property type="project" value="GO_Central"/>
</dbReference>
<keyword evidence="3" id="KW-1185">Reference proteome</keyword>
<dbReference type="PANTHER" id="PTHR15723:SF0">
    <property type="entry name" value="CARBOHYDRATE SULFOTRANSFERASE 15"/>
    <property type="match status" value="1"/>
</dbReference>
<accession>A0A7M7N3M2</accession>
<dbReference type="InterPro" id="IPR000863">
    <property type="entry name" value="Sulfotransferase_dom"/>
</dbReference>
<dbReference type="OMA" id="TARYCAY"/>
<evidence type="ECO:0000313" key="3">
    <source>
        <dbReference type="Proteomes" id="UP000007110"/>
    </source>
</evidence>
<dbReference type="InterPro" id="IPR027417">
    <property type="entry name" value="P-loop_NTPase"/>
</dbReference>
<reference evidence="3" key="1">
    <citation type="submission" date="2015-02" db="EMBL/GenBank/DDBJ databases">
        <title>Genome sequencing for Strongylocentrotus purpuratus.</title>
        <authorList>
            <person name="Murali S."/>
            <person name="Liu Y."/>
            <person name="Vee V."/>
            <person name="English A."/>
            <person name="Wang M."/>
            <person name="Skinner E."/>
            <person name="Han Y."/>
            <person name="Muzny D.M."/>
            <person name="Worley K.C."/>
            <person name="Gibbs R.A."/>
        </authorList>
    </citation>
    <scope>NUCLEOTIDE SEQUENCE</scope>
</reference>
<dbReference type="InterPro" id="IPR052654">
    <property type="entry name" value="CS_Sulfotransferase"/>
</dbReference>
<reference evidence="2" key="2">
    <citation type="submission" date="2021-01" db="UniProtKB">
        <authorList>
            <consortium name="EnsemblMetazoa"/>
        </authorList>
    </citation>
    <scope>IDENTIFICATION</scope>
</reference>
<organism evidence="2 3">
    <name type="scientific">Strongylocentrotus purpuratus</name>
    <name type="common">Purple sea urchin</name>
    <dbReference type="NCBI Taxonomy" id="7668"/>
    <lineage>
        <taxon>Eukaryota</taxon>
        <taxon>Metazoa</taxon>
        <taxon>Echinodermata</taxon>
        <taxon>Eleutherozoa</taxon>
        <taxon>Echinozoa</taxon>
        <taxon>Echinoidea</taxon>
        <taxon>Euechinoidea</taxon>
        <taxon>Echinacea</taxon>
        <taxon>Camarodonta</taxon>
        <taxon>Echinidea</taxon>
        <taxon>Strongylocentrotidae</taxon>
        <taxon>Strongylocentrotus</taxon>
    </lineage>
</organism>
<feature type="domain" description="Sulfotransferase" evidence="1">
    <location>
        <begin position="182"/>
        <end position="457"/>
    </location>
</feature>
<dbReference type="RefSeq" id="XP_030830082.1">
    <property type="nucleotide sequence ID" value="XM_030974222.1"/>
</dbReference>
<dbReference type="KEGG" id="spu:579940"/>
<sequence length="499" mass="58058">MAGKWLDLRSVLLPVVITEAVLLCICYNYMSAERSCDTHSENPIYSHLTKDSVFLTNVGSTQTFPDKMNFNQTDKDQLRRKSPEFGPLRPLNVVPMEVEPHYTVSYQRDVPINYTDLFSTDSEGNCRASFCKWPKMPGATRELVASAPELFEKIPLRFLDNFKNPCWLRGETELNCLPYFYILGNYKCGTTDMWDKITAHPDVFAKVAKEPHWWGPRRNGYTAIPINRPEVLQARSHTGGTDDSSLEWYLNLYKASVVPEIINSRITTKEGIGYHPKVFGDASISTVYAIGREWIKTFPYAAEPPYTNADLMHALQPNAKFILMIRNPTRRADSFFWYLHRPGQPGDADRWHQKATTYIQCFKKCVQDYNLRFCAYAAECPYDLIPDLQVGIYHVFIRDWLKVFPRDNFKVIRLEDWEAEPVTVYRDLLNFLDLRQLSVDEENRILKRRRSNQNQRQHEQTHPETLNALNDFHRPFNVELAKLMGDDKFNYPDYKGSSV</sequence>
<dbReference type="Proteomes" id="UP000007110">
    <property type="component" value="Unassembled WGS sequence"/>
</dbReference>
<dbReference type="Pfam" id="PF00685">
    <property type="entry name" value="Sulfotransfer_1"/>
    <property type="match status" value="1"/>
</dbReference>
<dbReference type="Gene3D" id="3.40.50.300">
    <property type="entry name" value="P-loop containing nucleotide triphosphate hydrolases"/>
    <property type="match status" value="1"/>
</dbReference>